<evidence type="ECO:0000313" key="2">
    <source>
        <dbReference type="EMBL" id="GAA0156246.1"/>
    </source>
</evidence>
<evidence type="ECO:0000313" key="3">
    <source>
        <dbReference type="Proteomes" id="UP001454036"/>
    </source>
</evidence>
<comment type="caution">
    <text evidence="2">The sequence shown here is derived from an EMBL/GenBank/DDBJ whole genome shotgun (WGS) entry which is preliminary data.</text>
</comment>
<keyword evidence="3" id="KW-1185">Reference proteome</keyword>
<sequence>MLACRSGAQCEPICEDLQRRPPRGSDLFSPKTRGKEHVVLREAGEGDLLLAEMEIGPTPSKVNYKAIVSGASLKQRVLGSKASEPITPSSEGQPEESTSDQGVKDVPEDLDAPVPEEAREEPLDSSPIHCIWHPGMPSQDRPPTPRRSPNPPTGSMPIISEEGYKSDHPYIVDTPYRKRRQGRWVLKHSHLLLK</sequence>
<feature type="region of interest" description="Disordered" evidence="1">
    <location>
        <begin position="79"/>
        <end position="170"/>
    </location>
</feature>
<proteinExistence type="predicted"/>
<feature type="region of interest" description="Disordered" evidence="1">
    <location>
        <begin position="16"/>
        <end position="46"/>
    </location>
</feature>
<dbReference type="AlphaFoldDB" id="A0AAV3PZW8"/>
<reference evidence="2 3" key="1">
    <citation type="submission" date="2024-01" db="EMBL/GenBank/DDBJ databases">
        <title>The complete chloroplast genome sequence of Lithospermum erythrorhizon: insights into the phylogenetic relationship among Boraginaceae species and the maternal lineages of purple gromwells.</title>
        <authorList>
            <person name="Okada T."/>
            <person name="Watanabe K."/>
        </authorList>
    </citation>
    <scope>NUCLEOTIDE SEQUENCE [LARGE SCALE GENOMIC DNA]</scope>
</reference>
<protein>
    <submittedName>
        <fullName evidence="2">Uncharacterized protein</fullName>
    </submittedName>
</protein>
<name>A0AAV3PZW8_LITER</name>
<evidence type="ECO:0000256" key="1">
    <source>
        <dbReference type="SAM" id="MobiDB-lite"/>
    </source>
</evidence>
<gene>
    <name evidence="2" type="ORF">LIER_38244</name>
</gene>
<accession>A0AAV3PZW8</accession>
<dbReference type="Proteomes" id="UP001454036">
    <property type="component" value="Unassembled WGS sequence"/>
</dbReference>
<dbReference type="EMBL" id="BAABME010019149">
    <property type="protein sequence ID" value="GAA0156246.1"/>
    <property type="molecule type" value="Genomic_DNA"/>
</dbReference>
<feature type="compositionally biased region" description="Basic and acidic residues" evidence="1">
    <location>
        <begin position="33"/>
        <end position="44"/>
    </location>
</feature>
<feature type="compositionally biased region" description="Pro residues" evidence="1">
    <location>
        <begin position="140"/>
        <end position="154"/>
    </location>
</feature>
<organism evidence="2 3">
    <name type="scientific">Lithospermum erythrorhizon</name>
    <name type="common">Purple gromwell</name>
    <name type="synonym">Lithospermum officinale var. erythrorhizon</name>
    <dbReference type="NCBI Taxonomy" id="34254"/>
    <lineage>
        <taxon>Eukaryota</taxon>
        <taxon>Viridiplantae</taxon>
        <taxon>Streptophyta</taxon>
        <taxon>Embryophyta</taxon>
        <taxon>Tracheophyta</taxon>
        <taxon>Spermatophyta</taxon>
        <taxon>Magnoliopsida</taxon>
        <taxon>eudicotyledons</taxon>
        <taxon>Gunneridae</taxon>
        <taxon>Pentapetalae</taxon>
        <taxon>asterids</taxon>
        <taxon>lamiids</taxon>
        <taxon>Boraginales</taxon>
        <taxon>Boraginaceae</taxon>
        <taxon>Boraginoideae</taxon>
        <taxon>Lithospermeae</taxon>
        <taxon>Lithospermum</taxon>
    </lineage>
</organism>